<dbReference type="AlphaFoldDB" id="A0A0C3LE01"/>
<reference evidence="2 3" key="1">
    <citation type="submission" date="2014-04" db="EMBL/GenBank/DDBJ databases">
        <authorList>
            <consortium name="DOE Joint Genome Institute"/>
            <person name="Kuo A."/>
            <person name="Girlanda M."/>
            <person name="Perotto S."/>
            <person name="Kohler A."/>
            <person name="Nagy L.G."/>
            <person name="Floudas D."/>
            <person name="Copeland A."/>
            <person name="Barry K.W."/>
            <person name="Cichocki N."/>
            <person name="Veneault-Fourrey C."/>
            <person name="LaButti K."/>
            <person name="Lindquist E.A."/>
            <person name="Lipzen A."/>
            <person name="Lundell T."/>
            <person name="Morin E."/>
            <person name="Murat C."/>
            <person name="Sun H."/>
            <person name="Tunlid A."/>
            <person name="Henrissat B."/>
            <person name="Grigoriev I.V."/>
            <person name="Hibbett D.S."/>
            <person name="Martin F."/>
            <person name="Nordberg H.P."/>
            <person name="Cantor M.N."/>
            <person name="Hua S.X."/>
        </authorList>
    </citation>
    <scope>NUCLEOTIDE SEQUENCE [LARGE SCALE GENOMIC DNA]</scope>
    <source>
        <strain evidence="2 3">MUT 4182</strain>
    </source>
</reference>
<evidence type="ECO:0000313" key="3">
    <source>
        <dbReference type="Proteomes" id="UP000054248"/>
    </source>
</evidence>
<evidence type="ECO:0000256" key="1">
    <source>
        <dbReference type="SAM" id="MobiDB-lite"/>
    </source>
</evidence>
<feature type="region of interest" description="Disordered" evidence="1">
    <location>
        <begin position="360"/>
        <end position="394"/>
    </location>
</feature>
<name>A0A0C3LE01_9AGAM</name>
<keyword evidence="3" id="KW-1185">Reference proteome</keyword>
<dbReference type="OrthoDB" id="3243505at2759"/>
<protein>
    <submittedName>
        <fullName evidence="2">Uncharacterized protein</fullName>
    </submittedName>
</protein>
<reference evidence="3" key="2">
    <citation type="submission" date="2015-01" db="EMBL/GenBank/DDBJ databases">
        <title>Evolutionary Origins and Diversification of the Mycorrhizal Mutualists.</title>
        <authorList>
            <consortium name="DOE Joint Genome Institute"/>
            <consortium name="Mycorrhizal Genomics Consortium"/>
            <person name="Kohler A."/>
            <person name="Kuo A."/>
            <person name="Nagy L.G."/>
            <person name="Floudas D."/>
            <person name="Copeland A."/>
            <person name="Barry K.W."/>
            <person name="Cichocki N."/>
            <person name="Veneault-Fourrey C."/>
            <person name="LaButti K."/>
            <person name="Lindquist E.A."/>
            <person name="Lipzen A."/>
            <person name="Lundell T."/>
            <person name="Morin E."/>
            <person name="Murat C."/>
            <person name="Riley R."/>
            <person name="Ohm R."/>
            <person name="Sun H."/>
            <person name="Tunlid A."/>
            <person name="Henrissat B."/>
            <person name="Grigoriev I.V."/>
            <person name="Hibbett D.S."/>
            <person name="Martin F."/>
        </authorList>
    </citation>
    <scope>NUCLEOTIDE SEQUENCE [LARGE SCALE GENOMIC DNA]</scope>
    <source>
        <strain evidence="3">MUT 4182</strain>
    </source>
</reference>
<organism evidence="2 3">
    <name type="scientific">Tulasnella calospora MUT 4182</name>
    <dbReference type="NCBI Taxonomy" id="1051891"/>
    <lineage>
        <taxon>Eukaryota</taxon>
        <taxon>Fungi</taxon>
        <taxon>Dikarya</taxon>
        <taxon>Basidiomycota</taxon>
        <taxon>Agaricomycotina</taxon>
        <taxon>Agaricomycetes</taxon>
        <taxon>Cantharellales</taxon>
        <taxon>Tulasnellaceae</taxon>
        <taxon>Tulasnella</taxon>
    </lineage>
</organism>
<dbReference type="Proteomes" id="UP000054248">
    <property type="component" value="Unassembled WGS sequence"/>
</dbReference>
<proteinExistence type="predicted"/>
<dbReference type="HOGENOM" id="CLU_046886_0_0_1"/>
<accession>A0A0C3LE01</accession>
<sequence>MTGTTTTARLASQLGTSIRLAAFAYALSSWVEGTSQLRELFMLDSSSSSDLDAFYPPRADMRNRRGAVRSTGKERNVFDRLFEWITRKGRIMDEAEKMGMAGVNVLSSLLTLRLIGLKPLVPFLFSPFTATFTLPPTLIEQGRRMKWGLLLLAMSAMVALQESEKLIVALAVKWHRRRAKAMEEKVEVRGSRIHLPRHPSLPTSPLSSGTSTPTIFSPILGPTVDPSEDRECLICSGFGLDAYSVVSNHSLLDTEALPPAPPENEPLHGVCTLSPDKHLMHVQCFERWQQEYLKARAGGDGVEVRFVGPEAAFGRREEIIAKARAVVRRAGMAYLAPALMIAPQLPPGWDRLMGGSSTPRPILTLYPPPQNQPSNSPRTPSNKSHRIATLRTTSPPCPACRSPVELHIYHRERRQTVYKQSLLKVLVKLLKADASKLVTGRTVIMRALTQAGFLAMLVVMMRKKGKGGGVAGPITYSLPAALR</sequence>
<evidence type="ECO:0000313" key="2">
    <source>
        <dbReference type="EMBL" id="KIO32168.1"/>
    </source>
</evidence>
<gene>
    <name evidence="2" type="ORF">M407DRAFT_18971</name>
</gene>
<dbReference type="EMBL" id="KN822957">
    <property type="protein sequence ID" value="KIO32168.1"/>
    <property type="molecule type" value="Genomic_DNA"/>
</dbReference>